<dbReference type="OrthoDB" id="1749346at2759"/>
<organism evidence="2 3">
    <name type="scientific">Spinacia oleracea</name>
    <name type="common">Spinach</name>
    <dbReference type="NCBI Taxonomy" id="3562"/>
    <lineage>
        <taxon>Eukaryota</taxon>
        <taxon>Viridiplantae</taxon>
        <taxon>Streptophyta</taxon>
        <taxon>Embryophyta</taxon>
        <taxon>Tracheophyta</taxon>
        <taxon>Spermatophyta</taxon>
        <taxon>Magnoliopsida</taxon>
        <taxon>eudicotyledons</taxon>
        <taxon>Gunneridae</taxon>
        <taxon>Pentapetalae</taxon>
        <taxon>Caryophyllales</taxon>
        <taxon>Chenopodiaceae</taxon>
        <taxon>Chenopodioideae</taxon>
        <taxon>Anserineae</taxon>
        <taxon>Spinacia</taxon>
    </lineage>
</organism>
<proteinExistence type="predicted"/>
<evidence type="ECO:0000313" key="3">
    <source>
        <dbReference type="RefSeq" id="XP_021836257.1"/>
    </source>
</evidence>
<feature type="compositionally biased region" description="Low complexity" evidence="1">
    <location>
        <begin position="104"/>
        <end position="117"/>
    </location>
</feature>
<gene>
    <name evidence="3" type="primary">LOC110775979</name>
</gene>
<feature type="region of interest" description="Disordered" evidence="1">
    <location>
        <begin position="74"/>
        <end position="129"/>
    </location>
</feature>
<sequence>MFVYMLSCCLQRLYDLDNHNVFVSRDVIFFEIVFPYATTPDSIPNIVSSPSLVHFGTDNSSSNLHFHTVTNHTSEPGNSFLSPNSPIFSHPSPNPSNHFIHPDSPNSNSSIPSPNISLTSGNPQPPPNPIGIPIHAPRQSTRKIKPSSVLTDFVGGYVPHRTSLVPSNDSESLSFSADSTLTDNIASFPLDFDWLLDLALHNFDIWDSLAFSVCSTSSDPQHYNQAKDNENLILAMDKEIQALESNNTWDLTLFPKDKKAIGSKWVYRTKLNPDYTIDKHRAR</sequence>
<reference evidence="3" key="2">
    <citation type="submission" date="2025-08" db="UniProtKB">
        <authorList>
            <consortium name="RefSeq"/>
        </authorList>
    </citation>
    <scope>IDENTIFICATION</scope>
    <source>
        <tissue evidence="3">Leaf</tissue>
    </source>
</reference>
<feature type="compositionally biased region" description="Polar residues" evidence="1">
    <location>
        <begin position="74"/>
        <end position="87"/>
    </location>
</feature>
<evidence type="ECO:0000256" key="1">
    <source>
        <dbReference type="SAM" id="MobiDB-lite"/>
    </source>
</evidence>
<dbReference type="KEGG" id="soe:110775979"/>
<protein>
    <recommendedName>
        <fullName evidence="4">Reverse transcriptase Ty1/copia-type domain-containing protein</fullName>
    </recommendedName>
</protein>
<evidence type="ECO:0008006" key="4">
    <source>
        <dbReference type="Google" id="ProtNLM"/>
    </source>
</evidence>
<accession>A0A9R0HSN6</accession>
<dbReference type="AlphaFoldDB" id="A0A9R0HSN6"/>
<dbReference type="GeneID" id="110775979"/>
<name>A0A9R0HSN6_SPIOL</name>
<dbReference type="Proteomes" id="UP000813463">
    <property type="component" value="Chromosome 5"/>
</dbReference>
<reference evidence="2" key="1">
    <citation type="journal article" date="2021" name="Nat. Commun.">
        <title>Genomic analyses provide insights into spinach domestication and the genetic basis of agronomic traits.</title>
        <authorList>
            <person name="Cai X."/>
            <person name="Sun X."/>
            <person name="Xu C."/>
            <person name="Sun H."/>
            <person name="Wang X."/>
            <person name="Ge C."/>
            <person name="Zhang Z."/>
            <person name="Wang Q."/>
            <person name="Fei Z."/>
            <person name="Jiao C."/>
            <person name="Wang Q."/>
        </authorList>
    </citation>
    <scope>NUCLEOTIDE SEQUENCE [LARGE SCALE GENOMIC DNA]</scope>
    <source>
        <strain evidence="2">cv. Varoflay</strain>
    </source>
</reference>
<dbReference type="RefSeq" id="XP_021836257.1">
    <property type="nucleotide sequence ID" value="XM_021980565.1"/>
</dbReference>
<keyword evidence="2" id="KW-1185">Reference proteome</keyword>
<evidence type="ECO:0000313" key="2">
    <source>
        <dbReference type="Proteomes" id="UP000813463"/>
    </source>
</evidence>